<keyword evidence="3" id="KW-1185">Reference proteome</keyword>
<dbReference type="Pfam" id="PF13460">
    <property type="entry name" value="NAD_binding_10"/>
    <property type="match status" value="1"/>
</dbReference>
<feature type="domain" description="NAD(P)-binding" evidence="1">
    <location>
        <begin position="7"/>
        <end position="181"/>
    </location>
</feature>
<dbReference type="InterPro" id="IPR036291">
    <property type="entry name" value="NAD(P)-bd_dom_sf"/>
</dbReference>
<sequence>MRILVTGASGTVGSEVVPRLLERGAAVRALSRDPANRVFPEGVEAVAGDLDRPESLEGAFDGVEAVMLYPHPETAEEVVARIRAAGTRRIVLMSSASVETDPEADTSDNFGHQHHRPVEEAVERSGLEWTHLRGGEFMVNDLDSYPDSVRAEGVIRAPYGDNPGVPVHEADMADMAVAALVEDGHHGRAYEVTGPEHITPAERAAVISRALGREITFEHLTTAQAREMWISQGVPLEICDWLLWEPDPEDSTGWAADEFVSKDYERVIGRPGRTYAQWVADHLDAFR</sequence>
<accession>A0A840WJ19</accession>
<comment type="caution">
    <text evidence="2">The sequence shown here is derived from an EMBL/GenBank/DDBJ whole genome shotgun (WGS) entry which is preliminary data.</text>
</comment>
<proteinExistence type="predicted"/>
<organism evidence="2 3">
    <name type="scientific">Nocardiopsis metallicus</name>
    <dbReference type="NCBI Taxonomy" id="179819"/>
    <lineage>
        <taxon>Bacteria</taxon>
        <taxon>Bacillati</taxon>
        <taxon>Actinomycetota</taxon>
        <taxon>Actinomycetes</taxon>
        <taxon>Streptosporangiales</taxon>
        <taxon>Nocardiopsidaceae</taxon>
        <taxon>Nocardiopsis</taxon>
    </lineage>
</organism>
<dbReference type="Gene3D" id="3.40.50.720">
    <property type="entry name" value="NAD(P)-binding Rossmann-like Domain"/>
    <property type="match status" value="1"/>
</dbReference>
<evidence type="ECO:0000313" key="2">
    <source>
        <dbReference type="EMBL" id="MBB5490068.1"/>
    </source>
</evidence>
<dbReference type="AlphaFoldDB" id="A0A840WJ19"/>
<name>A0A840WJ19_9ACTN</name>
<dbReference type="EMBL" id="JACHDO010000001">
    <property type="protein sequence ID" value="MBB5490068.1"/>
    <property type="molecule type" value="Genomic_DNA"/>
</dbReference>
<dbReference type="InterPro" id="IPR051604">
    <property type="entry name" value="Ergot_Alk_Oxidoreductase"/>
</dbReference>
<dbReference type="RefSeq" id="WP_184362921.1">
    <property type="nucleotide sequence ID" value="NZ_BAAAKM010000022.1"/>
</dbReference>
<protein>
    <submittedName>
        <fullName evidence="2">Uncharacterized protein YbjT (DUF2867 family)</fullName>
    </submittedName>
</protein>
<dbReference type="InterPro" id="IPR016040">
    <property type="entry name" value="NAD(P)-bd_dom"/>
</dbReference>
<dbReference type="Gene3D" id="3.90.25.10">
    <property type="entry name" value="UDP-galactose 4-epimerase, domain 1"/>
    <property type="match status" value="1"/>
</dbReference>
<dbReference type="SUPFAM" id="SSF51735">
    <property type="entry name" value="NAD(P)-binding Rossmann-fold domains"/>
    <property type="match status" value="1"/>
</dbReference>
<reference evidence="2 3" key="1">
    <citation type="submission" date="2020-08" db="EMBL/GenBank/DDBJ databases">
        <title>Sequencing the genomes of 1000 actinobacteria strains.</title>
        <authorList>
            <person name="Klenk H.-P."/>
        </authorList>
    </citation>
    <scope>NUCLEOTIDE SEQUENCE [LARGE SCALE GENOMIC DNA]</scope>
    <source>
        <strain evidence="2 3">DSM 44598</strain>
    </source>
</reference>
<dbReference type="PANTHER" id="PTHR43162">
    <property type="match status" value="1"/>
</dbReference>
<gene>
    <name evidence="2" type="ORF">HNR07_001205</name>
</gene>
<dbReference type="Proteomes" id="UP000579647">
    <property type="component" value="Unassembled WGS sequence"/>
</dbReference>
<evidence type="ECO:0000259" key="1">
    <source>
        <dbReference type="Pfam" id="PF13460"/>
    </source>
</evidence>
<dbReference type="PANTHER" id="PTHR43162:SF1">
    <property type="entry name" value="PRESTALK A DIFFERENTIATION PROTEIN A"/>
    <property type="match status" value="1"/>
</dbReference>
<evidence type="ECO:0000313" key="3">
    <source>
        <dbReference type="Proteomes" id="UP000579647"/>
    </source>
</evidence>